<protein>
    <submittedName>
        <fullName evidence="5">Uncharacterized protein</fullName>
    </submittedName>
</protein>
<dbReference type="SMART" id="SM00320">
    <property type="entry name" value="WD40"/>
    <property type="match status" value="3"/>
</dbReference>
<evidence type="ECO:0000256" key="3">
    <source>
        <dbReference type="ARBA" id="ARBA00022737"/>
    </source>
</evidence>
<comment type="caution">
    <text evidence="5">The sequence shown here is derived from an EMBL/GenBank/DDBJ whole genome shotgun (WGS) entry which is preliminary data.</text>
</comment>
<dbReference type="EMBL" id="JAMSHJ010000006">
    <property type="protein sequence ID" value="KAI5401488.1"/>
    <property type="molecule type" value="Genomic_DNA"/>
</dbReference>
<organism evidence="5 6">
    <name type="scientific">Pisum sativum</name>
    <name type="common">Garden pea</name>
    <name type="synonym">Lathyrus oleraceus</name>
    <dbReference type="NCBI Taxonomy" id="3888"/>
    <lineage>
        <taxon>Eukaryota</taxon>
        <taxon>Viridiplantae</taxon>
        <taxon>Streptophyta</taxon>
        <taxon>Embryophyta</taxon>
        <taxon>Tracheophyta</taxon>
        <taxon>Spermatophyta</taxon>
        <taxon>Magnoliopsida</taxon>
        <taxon>eudicotyledons</taxon>
        <taxon>Gunneridae</taxon>
        <taxon>Pentapetalae</taxon>
        <taxon>rosids</taxon>
        <taxon>fabids</taxon>
        <taxon>Fabales</taxon>
        <taxon>Fabaceae</taxon>
        <taxon>Papilionoideae</taxon>
        <taxon>50 kb inversion clade</taxon>
        <taxon>NPAAA clade</taxon>
        <taxon>Hologalegina</taxon>
        <taxon>IRL clade</taxon>
        <taxon>Fabeae</taxon>
        <taxon>Lathyrus</taxon>
    </lineage>
</organism>
<dbReference type="PROSITE" id="PS50082">
    <property type="entry name" value="WD_REPEATS_2"/>
    <property type="match status" value="1"/>
</dbReference>
<evidence type="ECO:0000256" key="2">
    <source>
        <dbReference type="ARBA" id="ARBA00022574"/>
    </source>
</evidence>
<dbReference type="SUPFAM" id="SSF50978">
    <property type="entry name" value="WD40 repeat-like"/>
    <property type="match status" value="1"/>
</dbReference>
<dbReference type="Proteomes" id="UP001058974">
    <property type="component" value="Chromosome 6"/>
</dbReference>
<name>A0A9D4WEQ7_PEA</name>
<evidence type="ECO:0000256" key="1">
    <source>
        <dbReference type="ARBA" id="ARBA00007625"/>
    </source>
</evidence>
<sequence length="160" mass="17584">MFSLHLTFSSFPLPNAGLIDGDLHFYHYSTDNANSDPVRVLEVHARTKYCRVAQFIKGGRALLTGSSDFSILATNVKTKSTIARLDNTHEAATNRRISLTESTIASGDDDGFTKVWDTKEYSCCNSFEAHEDYISDITFASDVMKLLATSADGTLSVCNL</sequence>
<feature type="repeat" description="WD" evidence="4">
    <location>
        <begin position="127"/>
        <end position="160"/>
    </location>
</feature>
<dbReference type="InterPro" id="IPR036322">
    <property type="entry name" value="WD40_repeat_dom_sf"/>
</dbReference>
<gene>
    <name evidence="5" type="ORF">KIW84_066092</name>
</gene>
<dbReference type="Gene3D" id="2.130.10.10">
    <property type="entry name" value="YVTN repeat-like/Quinoprotein amine dehydrogenase"/>
    <property type="match status" value="1"/>
</dbReference>
<dbReference type="PROSITE" id="PS50294">
    <property type="entry name" value="WD_REPEATS_REGION"/>
    <property type="match status" value="1"/>
</dbReference>
<keyword evidence="2 4" id="KW-0853">WD repeat</keyword>
<dbReference type="Pfam" id="PF00400">
    <property type="entry name" value="WD40"/>
    <property type="match status" value="2"/>
</dbReference>
<dbReference type="Gramene" id="Psat06G0609200-T1">
    <property type="protein sequence ID" value="KAI5401488.1"/>
    <property type="gene ID" value="KIW84_066092"/>
</dbReference>
<dbReference type="AlphaFoldDB" id="A0A9D4WEQ7"/>
<dbReference type="InterPro" id="IPR050505">
    <property type="entry name" value="WDR55/POC1"/>
</dbReference>
<keyword evidence="6" id="KW-1185">Reference proteome</keyword>
<dbReference type="PANTHER" id="PTHR44019">
    <property type="entry name" value="WD REPEAT-CONTAINING PROTEIN 55"/>
    <property type="match status" value="1"/>
</dbReference>
<dbReference type="InterPro" id="IPR001680">
    <property type="entry name" value="WD40_rpt"/>
</dbReference>
<comment type="similarity">
    <text evidence="1">Belongs to the WD repeat WDR55 family.</text>
</comment>
<reference evidence="5 6" key="1">
    <citation type="journal article" date="2022" name="Nat. Genet.">
        <title>Improved pea reference genome and pan-genome highlight genomic features and evolutionary characteristics.</title>
        <authorList>
            <person name="Yang T."/>
            <person name="Liu R."/>
            <person name="Luo Y."/>
            <person name="Hu S."/>
            <person name="Wang D."/>
            <person name="Wang C."/>
            <person name="Pandey M.K."/>
            <person name="Ge S."/>
            <person name="Xu Q."/>
            <person name="Li N."/>
            <person name="Li G."/>
            <person name="Huang Y."/>
            <person name="Saxena R.K."/>
            <person name="Ji Y."/>
            <person name="Li M."/>
            <person name="Yan X."/>
            <person name="He Y."/>
            <person name="Liu Y."/>
            <person name="Wang X."/>
            <person name="Xiang C."/>
            <person name="Varshney R.K."/>
            <person name="Ding H."/>
            <person name="Gao S."/>
            <person name="Zong X."/>
        </authorList>
    </citation>
    <scope>NUCLEOTIDE SEQUENCE [LARGE SCALE GENOMIC DNA]</scope>
    <source>
        <strain evidence="5 6">cv. Zhongwan 6</strain>
    </source>
</reference>
<keyword evidence="3" id="KW-0677">Repeat</keyword>
<evidence type="ECO:0000313" key="5">
    <source>
        <dbReference type="EMBL" id="KAI5401488.1"/>
    </source>
</evidence>
<dbReference type="PANTHER" id="PTHR44019:SF20">
    <property type="entry name" value="WD REPEAT-CONTAINING PROTEIN 55"/>
    <property type="match status" value="1"/>
</dbReference>
<dbReference type="InterPro" id="IPR015943">
    <property type="entry name" value="WD40/YVTN_repeat-like_dom_sf"/>
</dbReference>
<dbReference type="Gramene" id="Psat6g227720.1">
    <property type="protein sequence ID" value="Psat6g227720.1.cds"/>
    <property type="gene ID" value="Psat6g227720"/>
</dbReference>
<evidence type="ECO:0000256" key="4">
    <source>
        <dbReference type="PROSITE-ProRule" id="PRU00221"/>
    </source>
</evidence>
<proteinExistence type="inferred from homology"/>
<accession>A0A9D4WEQ7</accession>
<evidence type="ECO:0000313" key="6">
    <source>
        <dbReference type="Proteomes" id="UP001058974"/>
    </source>
</evidence>